<evidence type="ECO:0000313" key="2">
    <source>
        <dbReference type="Proteomes" id="UP000011115"/>
    </source>
</evidence>
<dbReference type="Gramene" id="PGSC0003DMT400054786">
    <property type="protein sequence ID" value="PGSC0003DMT400054786"/>
    <property type="gene ID" value="PGSC0003DMG400021262"/>
</dbReference>
<dbReference type="HOGENOM" id="CLU_2077241_0_0_1"/>
<keyword evidence="2" id="KW-1185">Reference proteome</keyword>
<dbReference type="PANTHER" id="PTHR34546:SF3">
    <property type="entry name" value="OS06G0153600 PROTEIN"/>
    <property type="match status" value="1"/>
</dbReference>
<proteinExistence type="predicted"/>
<organism evidence="1 2">
    <name type="scientific">Solanum tuberosum</name>
    <name type="common">Potato</name>
    <dbReference type="NCBI Taxonomy" id="4113"/>
    <lineage>
        <taxon>Eukaryota</taxon>
        <taxon>Viridiplantae</taxon>
        <taxon>Streptophyta</taxon>
        <taxon>Embryophyta</taxon>
        <taxon>Tracheophyta</taxon>
        <taxon>Spermatophyta</taxon>
        <taxon>Magnoliopsida</taxon>
        <taxon>eudicotyledons</taxon>
        <taxon>Gunneridae</taxon>
        <taxon>Pentapetalae</taxon>
        <taxon>asterids</taxon>
        <taxon>lamiids</taxon>
        <taxon>Solanales</taxon>
        <taxon>Solanaceae</taxon>
        <taxon>Solanoideae</taxon>
        <taxon>Solaneae</taxon>
        <taxon>Solanum</taxon>
    </lineage>
</organism>
<dbReference type="Proteomes" id="UP000011115">
    <property type="component" value="Unassembled WGS sequence"/>
</dbReference>
<name>M1BWV3_SOLTU</name>
<dbReference type="EnsemblPlants" id="PGSC0003DMT400054786">
    <property type="protein sequence ID" value="PGSC0003DMT400054786"/>
    <property type="gene ID" value="PGSC0003DMG400021262"/>
</dbReference>
<dbReference type="PaxDb" id="4113-PGSC0003DMT400054786"/>
<evidence type="ECO:0000313" key="1">
    <source>
        <dbReference type="EnsemblPlants" id="PGSC0003DMT400054786"/>
    </source>
</evidence>
<dbReference type="eggNOG" id="ENOG502QS00">
    <property type="taxonomic scope" value="Eukaryota"/>
</dbReference>
<reference evidence="2" key="1">
    <citation type="journal article" date="2011" name="Nature">
        <title>Genome sequence and analysis of the tuber crop potato.</title>
        <authorList>
            <consortium name="The Potato Genome Sequencing Consortium"/>
        </authorList>
    </citation>
    <scope>NUCLEOTIDE SEQUENCE [LARGE SCALE GENOMIC DNA]</scope>
    <source>
        <strain evidence="2">cv. DM1-3 516 R44</strain>
    </source>
</reference>
<dbReference type="AlphaFoldDB" id="M1BWV3"/>
<sequence length="118" mass="14075">MISKYLKYPIDDDDDEEMYEDEDEDVMEVEKEEKKLNFFTKLFEEDGGLREYYEKNSESGGEFSCLVCHGVGKKGWNKRFKDCVGLIHHSTTILNTRQTHRAYGQELRMRITDHRFHL</sequence>
<accession>M1BWV3</accession>
<dbReference type="InParanoid" id="M1BWV3"/>
<reference evidence="1" key="2">
    <citation type="submission" date="2015-06" db="UniProtKB">
        <authorList>
            <consortium name="EnsemblPlants"/>
        </authorList>
    </citation>
    <scope>IDENTIFICATION</scope>
    <source>
        <strain evidence="1">DM1-3 516 R44</strain>
    </source>
</reference>
<protein>
    <submittedName>
        <fullName evidence="1">Uncharacterized protein</fullName>
    </submittedName>
</protein>
<dbReference type="PANTHER" id="PTHR34546">
    <property type="entry name" value="OS06G0153600 PROTEIN"/>
    <property type="match status" value="1"/>
</dbReference>